<name>A0A1I6SFR7_9RHOB</name>
<dbReference type="InterPro" id="IPR015797">
    <property type="entry name" value="NUDIX_hydrolase-like_dom_sf"/>
</dbReference>
<dbReference type="GO" id="GO:0005737">
    <property type="term" value="C:cytoplasm"/>
    <property type="evidence" value="ECO:0007669"/>
    <property type="project" value="TreeGrafter"/>
</dbReference>
<dbReference type="GO" id="GO:0008486">
    <property type="term" value="F:diphosphoinositol-polyphosphate diphosphatase activity"/>
    <property type="evidence" value="ECO:0007669"/>
    <property type="project" value="TreeGrafter"/>
</dbReference>
<dbReference type="PANTHER" id="PTHR12629">
    <property type="entry name" value="DIPHOSPHOINOSITOL POLYPHOSPHATE PHOSPHOHYDROLASE"/>
    <property type="match status" value="1"/>
</dbReference>
<dbReference type="InterPro" id="IPR047198">
    <property type="entry name" value="DDP-like_NUDIX"/>
</dbReference>
<dbReference type="GO" id="GO:1901911">
    <property type="term" value="P:adenosine 5'-(hexahydrogen pentaphosphate) catabolic process"/>
    <property type="evidence" value="ECO:0007669"/>
    <property type="project" value="TreeGrafter"/>
</dbReference>
<keyword evidence="2" id="KW-0479">Metal-binding</keyword>
<evidence type="ECO:0000313" key="7">
    <source>
        <dbReference type="Proteomes" id="UP000199392"/>
    </source>
</evidence>
<dbReference type="GO" id="GO:1901909">
    <property type="term" value="P:diadenosine hexaphosphate catabolic process"/>
    <property type="evidence" value="ECO:0007669"/>
    <property type="project" value="TreeGrafter"/>
</dbReference>
<sequence length="155" mass="17797">MGASLDTVSRAPGIRQMPKRTHVQYAALCYRIRDGKLQLLLITSRGRKRWTLPKGWPMPGRSPAKTAAREAWEEAGVKGMVSELCVGGYTYHKRSSNRPHLALVYALEVMECDKRFPERGERKRRWVSPKRAAELVDHPELSKLLRGFRAFSRKH</sequence>
<comment type="cofactor">
    <cofactor evidence="1">
        <name>Mg(2+)</name>
        <dbReference type="ChEBI" id="CHEBI:18420"/>
    </cofactor>
</comment>
<keyword evidence="7" id="KW-1185">Reference proteome</keyword>
<keyword evidence="4" id="KW-0460">Magnesium</keyword>
<dbReference type="Pfam" id="PF00293">
    <property type="entry name" value="NUDIX"/>
    <property type="match status" value="1"/>
</dbReference>
<evidence type="ECO:0000313" key="6">
    <source>
        <dbReference type="EMBL" id="SFS75660.1"/>
    </source>
</evidence>
<keyword evidence="3" id="KW-0378">Hydrolase</keyword>
<dbReference type="GO" id="GO:0046872">
    <property type="term" value="F:metal ion binding"/>
    <property type="evidence" value="ECO:0007669"/>
    <property type="project" value="UniProtKB-KW"/>
</dbReference>
<dbReference type="Proteomes" id="UP000199392">
    <property type="component" value="Unassembled WGS sequence"/>
</dbReference>
<proteinExistence type="predicted"/>
<evidence type="ECO:0000256" key="4">
    <source>
        <dbReference type="ARBA" id="ARBA00022842"/>
    </source>
</evidence>
<evidence type="ECO:0000256" key="1">
    <source>
        <dbReference type="ARBA" id="ARBA00001946"/>
    </source>
</evidence>
<dbReference type="GO" id="GO:1901907">
    <property type="term" value="P:diadenosine pentaphosphate catabolic process"/>
    <property type="evidence" value="ECO:0007669"/>
    <property type="project" value="TreeGrafter"/>
</dbReference>
<gene>
    <name evidence="6" type="ORF">SAMN04488050_104333</name>
</gene>
<reference evidence="7" key="1">
    <citation type="submission" date="2016-10" db="EMBL/GenBank/DDBJ databases">
        <authorList>
            <person name="Varghese N."/>
            <person name="Submissions S."/>
        </authorList>
    </citation>
    <scope>NUCLEOTIDE SEQUENCE [LARGE SCALE GENOMIC DNA]</scope>
    <source>
        <strain evidence="7">DSM 26894</strain>
    </source>
</reference>
<dbReference type="PANTHER" id="PTHR12629:SF0">
    <property type="entry name" value="DIPHOSPHOINOSITOL-POLYPHOSPHATE DIPHOSPHATASE"/>
    <property type="match status" value="1"/>
</dbReference>
<protein>
    <submittedName>
        <fullName evidence="6">8-oxo-dGTP pyrophosphatase MutT, NUDIX family</fullName>
    </submittedName>
</protein>
<dbReference type="SUPFAM" id="SSF55811">
    <property type="entry name" value="Nudix"/>
    <property type="match status" value="1"/>
</dbReference>
<dbReference type="GO" id="GO:0071543">
    <property type="term" value="P:diphosphoinositol polyphosphate metabolic process"/>
    <property type="evidence" value="ECO:0007669"/>
    <property type="project" value="TreeGrafter"/>
</dbReference>
<dbReference type="Gene3D" id="3.90.79.10">
    <property type="entry name" value="Nucleoside Triphosphate Pyrophosphohydrolase"/>
    <property type="match status" value="1"/>
</dbReference>
<evidence type="ECO:0000259" key="5">
    <source>
        <dbReference type="PROSITE" id="PS51462"/>
    </source>
</evidence>
<evidence type="ECO:0000256" key="2">
    <source>
        <dbReference type="ARBA" id="ARBA00022723"/>
    </source>
</evidence>
<dbReference type="GO" id="GO:0034432">
    <property type="term" value="F:bis(5'-adenosyl)-pentaphosphatase activity"/>
    <property type="evidence" value="ECO:0007669"/>
    <property type="project" value="TreeGrafter"/>
</dbReference>
<feature type="domain" description="Nudix hydrolase" evidence="5">
    <location>
        <begin position="22"/>
        <end position="149"/>
    </location>
</feature>
<dbReference type="GO" id="GO:0000298">
    <property type="term" value="F:endopolyphosphatase activity"/>
    <property type="evidence" value="ECO:0007669"/>
    <property type="project" value="TreeGrafter"/>
</dbReference>
<dbReference type="EMBL" id="FOZW01000004">
    <property type="protein sequence ID" value="SFS75660.1"/>
    <property type="molecule type" value="Genomic_DNA"/>
</dbReference>
<organism evidence="6 7">
    <name type="scientific">Alloyangia pacifica</name>
    <dbReference type="NCBI Taxonomy" id="311180"/>
    <lineage>
        <taxon>Bacteria</taxon>
        <taxon>Pseudomonadati</taxon>
        <taxon>Pseudomonadota</taxon>
        <taxon>Alphaproteobacteria</taxon>
        <taxon>Rhodobacterales</taxon>
        <taxon>Roseobacteraceae</taxon>
        <taxon>Alloyangia</taxon>
    </lineage>
</organism>
<dbReference type="CDD" id="cd04666">
    <property type="entry name" value="NUDIX_DIPP2_like_Nudt4"/>
    <property type="match status" value="1"/>
</dbReference>
<accession>A0A1I6SFR7</accession>
<dbReference type="STRING" id="311180.SAMN04488050_104333"/>
<evidence type="ECO:0000256" key="3">
    <source>
        <dbReference type="ARBA" id="ARBA00022801"/>
    </source>
</evidence>
<dbReference type="PROSITE" id="PS51462">
    <property type="entry name" value="NUDIX"/>
    <property type="match status" value="1"/>
</dbReference>
<dbReference type="AlphaFoldDB" id="A0A1I6SFR7"/>
<dbReference type="InterPro" id="IPR000086">
    <property type="entry name" value="NUDIX_hydrolase_dom"/>
</dbReference>
<dbReference type="GO" id="GO:0034431">
    <property type="term" value="F:bis(5'-adenosyl)-hexaphosphatase activity"/>
    <property type="evidence" value="ECO:0007669"/>
    <property type="project" value="TreeGrafter"/>
</dbReference>